<organism evidence="2 3">
    <name type="scientific">Alteromonas confluentis</name>
    <dbReference type="NCBI Taxonomy" id="1656094"/>
    <lineage>
        <taxon>Bacteria</taxon>
        <taxon>Pseudomonadati</taxon>
        <taxon>Pseudomonadota</taxon>
        <taxon>Gammaproteobacteria</taxon>
        <taxon>Alteromonadales</taxon>
        <taxon>Alteromonadaceae</taxon>
        <taxon>Alteromonas/Salinimonas group</taxon>
        <taxon>Alteromonas</taxon>
    </lineage>
</organism>
<name>A0A1E7ZAH1_9ALTE</name>
<reference evidence="2 3" key="1">
    <citation type="submission" date="2016-08" db="EMBL/GenBank/DDBJ databases">
        <authorList>
            <person name="Seilhamer J.J."/>
        </authorList>
    </citation>
    <scope>NUCLEOTIDE SEQUENCE [LARGE SCALE GENOMIC DNA]</scope>
    <source>
        <strain evidence="2 3">KCTC 42603</strain>
    </source>
</reference>
<protein>
    <recommendedName>
        <fullName evidence="4">YjbF family lipoprotein</fullName>
    </recommendedName>
</protein>
<feature type="chain" id="PRO_5009209589" description="YjbF family lipoprotein" evidence="1">
    <location>
        <begin position="25"/>
        <end position="227"/>
    </location>
</feature>
<dbReference type="AlphaFoldDB" id="A0A1E7ZAH1"/>
<gene>
    <name evidence="2" type="ORF">BFC18_14940</name>
</gene>
<dbReference type="InterPro" id="IPR023373">
    <property type="entry name" value="YmcC_sf"/>
</dbReference>
<dbReference type="Pfam" id="PF11102">
    <property type="entry name" value="YjbF"/>
    <property type="match status" value="1"/>
</dbReference>
<evidence type="ECO:0000256" key="1">
    <source>
        <dbReference type="SAM" id="SignalP"/>
    </source>
</evidence>
<dbReference type="Gene3D" id="2.40.360.10">
    <property type="entry name" value="YmcC-like"/>
    <property type="match status" value="1"/>
</dbReference>
<keyword evidence="1" id="KW-0732">Signal</keyword>
<evidence type="ECO:0000313" key="2">
    <source>
        <dbReference type="EMBL" id="OFC70452.1"/>
    </source>
</evidence>
<dbReference type="InterPro" id="IPR021308">
    <property type="entry name" value="GfcB"/>
</dbReference>
<sequence length="227" mass="26021">MFRRILLLLSFCTFLAGCSNTNRAYFDSIKLAFQQQDITASSEKIRNNKKDLIAVKHGERYQVIMALSFSESGIDTWRSADNALFFMQNDVIVQTHGLNNDLVYQSNLNANPLAADSATQTDWHYITDIEGYGYGLDVETSWRRAGEESLKVLSNDFNTNLIEQHVKYTGAKPFYESELSWINRYWFDKSSGELLKSEQKISPANDWIRITFLSRAQRLIDAGSETK</sequence>
<dbReference type="PROSITE" id="PS51257">
    <property type="entry name" value="PROKAR_LIPOPROTEIN"/>
    <property type="match status" value="1"/>
</dbReference>
<dbReference type="Proteomes" id="UP000175691">
    <property type="component" value="Unassembled WGS sequence"/>
</dbReference>
<evidence type="ECO:0000313" key="3">
    <source>
        <dbReference type="Proteomes" id="UP000175691"/>
    </source>
</evidence>
<dbReference type="SUPFAM" id="SSF159270">
    <property type="entry name" value="YmcC-like"/>
    <property type="match status" value="1"/>
</dbReference>
<comment type="caution">
    <text evidence="2">The sequence shown here is derived from an EMBL/GenBank/DDBJ whole genome shotgun (WGS) entry which is preliminary data.</text>
</comment>
<proteinExistence type="predicted"/>
<dbReference type="RefSeq" id="WP_070126094.1">
    <property type="nucleotide sequence ID" value="NZ_MDHN01000029.1"/>
</dbReference>
<accession>A0A1E7ZAH1</accession>
<evidence type="ECO:0008006" key="4">
    <source>
        <dbReference type="Google" id="ProtNLM"/>
    </source>
</evidence>
<dbReference type="OrthoDB" id="5591889at2"/>
<dbReference type="STRING" id="1656094.BFC18_14940"/>
<dbReference type="EMBL" id="MDHN01000029">
    <property type="protein sequence ID" value="OFC70452.1"/>
    <property type="molecule type" value="Genomic_DNA"/>
</dbReference>
<keyword evidence="3" id="KW-1185">Reference proteome</keyword>
<feature type="signal peptide" evidence="1">
    <location>
        <begin position="1"/>
        <end position="24"/>
    </location>
</feature>